<evidence type="ECO:0000313" key="2">
    <source>
        <dbReference type="EMBL" id="CDU24626.1"/>
    </source>
</evidence>
<dbReference type="GO" id="GO:0007034">
    <property type="term" value="P:vacuolar transport"/>
    <property type="evidence" value="ECO:0007669"/>
    <property type="project" value="TreeGrafter"/>
</dbReference>
<organism evidence="2">
    <name type="scientific">Sporisorium scitamineum</name>
    <dbReference type="NCBI Taxonomy" id="49012"/>
    <lineage>
        <taxon>Eukaryota</taxon>
        <taxon>Fungi</taxon>
        <taxon>Dikarya</taxon>
        <taxon>Basidiomycota</taxon>
        <taxon>Ustilaginomycotina</taxon>
        <taxon>Ustilaginomycetes</taxon>
        <taxon>Ustilaginales</taxon>
        <taxon>Ustilaginaceae</taxon>
        <taxon>Sporisorium</taxon>
    </lineage>
</organism>
<protein>
    <recommendedName>
        <fullName evidence="3">DUF1742-domain-containing protein</fullName>
    </recommendedName>
</protein>
<dbReference type="InterPro" id="IPR013640">
    <property type="entry name" value="Vfa1"/>
</dbReference>
<reference evidence="2" key="1">
    <citation type="submission" date="2014-06" db="EMBL/GenBank/DDBJ databases">
        <authorList>
            <person name="Ju J."/>
            <person name="Zhang J."/>
        </authorList>
    </citation>
    <scope>NUCLEOTIDE SEQUENCE</scope>
    <source>
        <strain evidence="2">SscI8</strain>
    </source>
</reference>
<evidence type="ECO:0000256" key="1">
    <source>
        <dbReference type="SAM" id="MobiDB-lite"/>
    </source>
</evidence>
<dbReference type="EMBL" id="LK056680">
    <property type="protein sequence ID" value="CDU24626.1"/>
    <property type="molecule type" value="Genomic_DNA"/>
</dbReference>
<sequence>MATTEGKPTNVYIHRQAGTPKSCFVCYKSSPHVLVSQSIPTLDFLYVCHAHLADRHFATKLSDPASTTASASSSGERLPEKVSQEEIAKIKAEYEAKQKAKQGAKDKEKDKESKPLTAMSVAGSVFSTVTSTVSGLASSAISSIPTEAAQTTSATTAPSTAAAADTLAKQHPLHAKYALHREFYAARVREWNNKMVKKKEKELNMPPAPRDALS</sequence>
<dbReference type="GO" id="GO:0005768">
    <property type="term" value="C:endosome"/>
    <property type="evidence" value="ECO:0007669"/>
    <property type="project" value="TreeGrafter"/>
</dbReference>
<dbReference type="Pfam" id="PF08432">
    <property type="entry name" value="Vfa1"/>
    <property type="match status" value="1"/>
</dbReference>
<dbReference type="PANTHER" id="PTHR28218">
    <property type="entry name" value="VPS4-ASSOCIATED PROTEIN 1"/>
    <property type="match status" value="1"/>
</dbReference>
<dbReference type="AlphaFoldDB" id="A0A127ZEZ2"/>
<gene>
    <name evidence="2" type="ORF">SPSC_04459</name>
</gene>
<dbReference type="PANTHER" id="PTHR28218:SF1">
    <property type="entry name" value="VPS4-ASSOCIATED PROTEIN 1"/>
    <property type="match status" value="1"/>
</dbReference>
<name>A0A127ZEZ2_9BASI</name>
<feature type="region of interest" description="Disordered" evidence="1">
    <location>
        <begin position="61"/>
        <end position="83"/>
    </location>
</feature>
<evidence type="ECO:0008006" key="3">
    <source>
        <dbReference type="Google" id="ProtNLM"/>
    </source>
</evidence>
<accession>A0A127ZEZ2</accession>
<feature type="compositionally biased region" description="Low complexity" evidence="1">
    <location>
        <begin position="65"/>
        <end position="74"/>
    </location>
</feature>
<proteinExistence type="predicted"/>
<dbReference type="OrthoDB" id="2158714at2759"/>